<feature type="region of interest" description="Disordered" evidence="1">
    <location>
        <begin position="411"/>
        <end position="437"/>
    </location>
</feature>
<organism evidence="3 4">
    <name type="scientific">Variovorax ginsengisoli</name>
    <dbReference type="NCBI Taxonomy" id="363844"/>
    <lineage>
        <taxon>Bacteria</taxon>
        <taxon>Pseudomonadati</taxon>
        <taxon>Pseudomonadota</taxon>
        <taxon>Betaproteobacteria</taxon>
        <taxon>Burkholderiales</taxon>
        <taxon>Comamonadaceae</taxon>
        <taxon>Variovorax</taxon>
    </lineage>
</organism>
<evidence type="ECO:0000256" key="2">
    <source>
        <dbReference type="SAM" id="Phobius"/>
    </source>
</evidence>
<protein>
    <submittedName>
        <fullName evidence="3">DotG/IcmE/VirB10 family protein</fullName>
    </submittedName>
</protein>
<evidence type="ECO:0000256" key="1">
    <source>
        <dbReference type="SAM" id="MobiDB-lite"/>
    </source>
</evidence>
<dbReference type="CDD" id="cd16431">
    <property type="entry name" value="IcmE"/>
    <property type="match status" value="1"/>
</dbReference>
<keyword evidence="2" id="KW-1133">Transmembrane helix</keyword>
<evidence type="ECO:0000313" key="4">
    <source>
        <dbReference type="Proteomes" id="UP001169027"/>
    </source>
</evidence>
<keyword evidence="2" id="KW-0472">Membrane</keyword>
<comment type="caution">
    <text evidence="3">The sequence shown here is derived from an EMBL/GenBank/DDBJ whole genome shotgun (WGS) entry which is preliminary data.</text>
</comment>
<keyword evidence="4" id="KW-1185">Reference proteome</keyword>
<dbReference type="InterPro" id="IPR049855">
    <property type="entry name" value="DotG/IcmE-like_C"/>
</dbReference>
<name>A0ABT8SDW4_9BURK</name>
<gene>
    <name evidence="3" type="ORF">Q2T77_25485</name>
</gene>
<keyword evidence="2" id="KW-0812">Transmembrane</keyword>
<evidence type="ECO:0000313" key="3">
    <source>
        <dbReference type="EMBL" id="MDO1535641.1"/>
    </source>
</evidence>
<dbReference type="Proteomes" id="UP001169027">
    <property type="component" value="Unassembled WGS sequence"/>
</dbReference>
<sequence>MSNENQNNDGELEFADVETAESAAIAGPEAVNGKGKRLDPGAKRVMKWVGGAFAVALLAVVGLVFMASGKKEMKAKVDLPARTNSGTQTDVVQTDYEQGRLAELQEQKAEASRKAGGVYVPPPAGAPVTHAGPEGLGGPTGPGASSYQTYVTPPQVAIQPGSYQDPVRQQAIQEGLNRQLGLLLADAPTGAPIARVAAYQDPKATEKAQQVLAVQGQGVAAASIATEDLDLPGPLTIHAARTTSPIDTEKSPYVSAEVLGGKFAGAFLKGTAVLNQGEGLQVTFTDIRFNGKVAKINAVALDEQTSADALNGSIDRHILSRYVLPITFATVSGAASAIAQRSSQVVTNGLSTSVVLPEATDKQAAAAGLSSATQVGQQLVQSLAQQKNTVRLPANTLIGVLFNTVQTASSTTPAPQQQQVQAQPEQAQRQAQQAQPAVSSFNLATGMNYGTFAPTVPPINQVQVRY</sequence>
<feature type="region of interest" description="Disordered" evidence="1">
    <location>
        <begin position="122"/>
        <end position="146"/>
    </location>
</feature>
<proteinExistence type="predicted"/>
<feature type="transmembrane region" description="Helical" evidence="2">
    <location>
        <begin position="48"/>
        <end position="67"/>
    </location>
</feature>
<reference evidence="3" key="1">
    <citation type="submission" date="2023-06" db="EMBL/GenBank/DDBJ databases">
        <authorList>
            <person name="Jiang Y."/>
            <person name="Liu Q."/>
        </authorList>
    </citation>
    <scope>NUCLEOTIDE SEQUENCE</scope>
    <source>
        <strain evidence="3">CGMCC 1.12090</strain>
    </source>
</reference>
<dbReference type="EMBL" id="JAUKVY010000021">
    <property type="protein sequence ID" value="MDO1535641.1"/>
    <property type="molecule type" value="Genomic_DNA"/>
</dbReference>
<accession>A0ABT8SDW4</accession>
<dbReference type="RefSeq" id="WP_301813420.1">
    <property type="nucleotide sequence ID" value="NZ_JAUJZH010000021.1"/>
</dbReference>